<dbReference type="Proteomes" id="UP000054350">
    <property type="component" value="Unassembled WGS sequence"/>
</dbReference>
<dbReference type="AlphaFoldDB" id="A0A0L0SMX6"/>
<dbReference type="EMBL" id="GG745343">
    <property type="protein sequence ID" value="KNE63832.1"/>
    <property type="molecule type" value="Genomic_DNA"/>
</dbReference>
<proteinExistence type="predicted"/>
<dbReference type="OrthoDB" id="2210at2759"/>
<evidence type="ECO:0000313" key="2">
    <source>
        <dbReference type="Proteomes" id="UP000054350"/>
    </source>
</evidence>
<reference evidence="2" key="2">
    <citation type="submission" date="2009-11" db="EMBL/GenBank/DDBJ databases">
        <title>The Genome Sequence of Allomyces macrogynus strain ATCC 38327.</title>
        <authorList>
            <consortium name="The Broad Institute Genome Sequencing Platform"/>
            <person name="Russ C."/>
            <person name="Cuomo C."/>
            <person name="Shea T."/>
            <person name="Young S.K."/>
            <person name="Zeng Q."/>
            <person name="Koehrsen M."/>
            <person name="Haas B."/>
            <person name="Borodovsky M."/>
            <person name="Guigo R."/>
            <person name="Alvarado L."/>
            <person name="Berlin A."/>
            <person name="Borenstein D."/>
            <person name="Chen Z."/>
            <person name="Engels R."/>
            <person name="Freedman E."/>
            <person name="Gellesch M."/>
            <person name="Goldberg J."/>
            <person name="Griggs A."/>
            <person name="Gujja S."/>
            <person name="Heiman D."/>
            <person name="Hepburn T."/>
            <person name="Howarth C."/>
            <person name="Jen D."/>
            <person name="Larson L."/>
            <person name="Lewis B."/>
            <person name="Mehta T."/>
            <person name="Park D."/>
            <person name="Pearson M."/>
            <person name="Roberts A."/>
            <person name="Saif S."/>
            <person name="Shenoy N."/>
            <person name="Sisk P."/>
            <person name="Stolte C."/>
            <person name="Sykes S."/>
            <person name="Walk T."/>
            <person name="White J."/>
            <person name="Yandava C."/>
            <person name="Burger G."/>
            <person name="Gray M.W."/>
            <person name="Holland P.W.H."/>
            <person name="King N."/>
            <person name="Lang F.B.F."/>
            <person name="Roger A.J."/>
            <person name="Ruiz-Trillo I."/>
            <person name="Lander E."/>
            <person name="Nusbaum C."/>
        </authorList>
    </citation>
    <scope>NUCLEOTIDE SEQUENCE [LARGE SCALE GENOMIC DNA]</scope>
    <source>
        <strain evidence="2">ATCC 38327</strain>
    </source>
</reference>
<sequence length="88" mass="9570">MSSTATRKYLQLRPRAFLQAAPCATEMTALFNCWSSGGIEATACREAATAVTKCIATASAKGPAKGQNLNQHFVRLQIPAVNQPRRYR</sequence>
<dbReference type="VEuPathDB" id="FungiDB:AMAG_08901"/>
<keyword evidence="2" id="KW-1185">Reference proteome</keyword>
<evidence type="ECO:0008006" key="3">
    <source>
        <dbReference type="Google" id="ProtNLM"/>
    </source>
</evidence>
<gene>
    <name evidence="1" type="ORF">AMAG_08901</name>
</gene>
<organism evidence="1 2">
    <name type="scientific">Allomyces macrogynus (strain ATCC 38327)</name>
    <name type="common">Allomyces javanicus var. macrogynus</name>
    <dbReference type="NCBI Taxonomy" id="578462"/>
    <lineage>
        <taxon>Eukaryota</taxon>
        <taxon>Fungi</taxon>
        <taxon>Fungi incertae sedis</taxon>
        <taxon>Blastocladiomycota</taxon>
        <taxon>Blastocladiomycetes</taxon>
        <taxon>Blastocladiales</taxon>
        <taxon>Blastocladiaceae</taxon>
        <taxon>Allomyces</taxon>
    </lineage>
</organism>
<evidence type="ECO:0000313" key="1">
    <source>
        <dbReference type="EMBL" id="KNE63832.1"/>
    </source>
</evidence>
<accession>A0A0L0SMX6</accession>
<protein>
    <recommendedName>
        <fullName evidence="3">CHCH domain-containing protein</fullName>
    </recommendedName>
</protein>
<name>A0A0L0SMX6_ALLM3</name>
<reference evidence="1 2" key="1">
    <citation type="submission" date="2009-11" db="EMBL/GenBank/DDBJ databases">
        <title>Annotation of Allomyces macrogynus ATCC 38327.</title>
        <authorList>
            <consortium name="The Broad Institute Genome Sequencing Platform"/>
            <person name="Russ C."/>
            <person name="Cuomo C."/>
            <person name="Burger G."/>
            <person name="Gray M.W."/>
            <person name="Holland P.W.H."/>
            <person name="King N."/>
            <person name="Lang F.B.F."/>
            <person name="Roger A.J."/>
            <person name="Ruiz-Trillo I."/>
            <person name="Young S.K."/>
            <person name="Zeng Q."/>
            <person name="Gargeya S."/>
            <person name="Fitzgerald M."/>
            <person name="Haas B."/>
            <person name="Abouelleil A."/>
            <person name="Alvarado L."/>
            <person name="Arachchi H.M."/>
            <person name="Berlin A."/>
            <person name="Chapman S.B."/>
            <person name="Gearin G."/>
            <person name="Goldberg J."/>
            <person name="Griggs A."/>
            <person name="Gujja S."/>
            <person name="Hansen M."/>
            <person name="Heiman D."/>
            <person name="Howarth C."/>
            <person name="Larimer J."/>
            <person name="Lui A."/>
            <person name="MacDonald P.J.P."/>
            <person name="McCowen C."/>
            <person name="Montmayeur A."/>
            <person name="Murphy C."/>
            <person name="Neiman D."/>
            <person name="Pearson M."/>
            <person name="Priest M."/>
            <person name="Roberts A."/>
            <person name="Saif S."/>
            <person name="Shea T."/>
            <person name="Sisk P."/>
            <person name="Stolte C."/>
            <person name="Sykes S."/>
            <person name="Wortman J."/>
            <person name="Nusbaum C."/>
            <person name="Birren B."/>
        </authorList>
    </citation>
    <scope>NUCLEOTIDE SEQUENCE [LARGE SCALE GENOMIC DNA]</scope>
    <source>
        <strain evidence="1 2">ATCC 38327</strain>
    </source>
</reference>